<dbReference type="AlphaFoldDB" id="A0A1H6U7W5"/>
<sequence>MKGIRHQMDYEAICERIEELLQIVDDNTPIDNKDFIELDILSDLVVDYETLLNLNPFA</sequence>
<reference evidence="1 2" key="1">
    <citation type="submission" date="2016-10" db="EMBL/GenBank/DDBJ databases">
        <authorList>
            <person name="de Groot N.N."/>
        </authorList>
    </citation>
    <scope>NUCLEOTIDE SEQUENCE [LARGE SCALE GENOMIC DNA]</scope>
    <source>
        <strain evidence="1 2">DSM 23048</strain>
    </source>
</reference>
<name>A0A1H6U7W5_9FLAO</name>
<dbReference type="OrthoDB" id="9796786at2"/>
<proteinExistence type="predicted"/>
<protein>
    <submittedName>
        <fullName evidence="1">HTH-type transcriptional regulator / antitoxin HigA</fullName>
    </submittedName>
</protein>
<dbReference type="EMBL" id="FNYS01000006">
    <property type="protein sequence ID" value="SEI86674.1"/>
    <property type="molecule type" value="Genomic_DNA"/>
</dbReference>
<evidence type="ECO:0000313" key="1">
    <source>
        <dbReference type="EMBL" id="SEI86674.1"/>
    </source>
</evidence>
<organism evidence="1 2">
    <name type="scientific">Myroides marinus</name>
    <dbReference type="NCBI Taxonomy" id="703342"/>
    <lineage>
        <taxon>Bacteria</taxon>
        <taxon>Pseudomonadati</taxon>
        <taxon>Bacteroidota</taxon>
        <taxon>Flavobacteriia</taxon>
        <taxon>Flavobacteriales</taxon>
        <taxon>Flavobacteriaceae</taxon>
        <taxon>Myroides</taxon>
    </lineage>
</organism>
<dbReference type="Proteomes" id="UP000183077">
    <property type="component" value="Unassembled WGS sequence"/>
</dbReference>
<gene>
    <name evidence="1" type="ORF">SAMN04488018_1068</name>
</gene>
<dbReference type="GeneID" id="82258931"/>
<evidence type="ECO:0000313" key="2">
    <source>
        <dbReference type="Proteomes" id="UP000183077"/>
    </source>
</evidence>
<accession>A0A1H6U7W5</accession>
<dbReference type="RefSeq" id="WP_116355019.1">
    <property type="nucleotide sequence ID" value="NZ_FNYS01000006.1"/>
</dbReference>